<feature type="transmembrane region" description="Helical" evidence="2">
    <location>
        <begin position="835"/>
        <end position="852"/>
    </location>
</feature>
<sequence>KYSDIEKYSRRKKKEDPKVKEAHKYDNVPPKALDSIFYAKEGKNLLSTAGQGSGDGSSGTGAGKGQNGPHGDVYEAQTPNKETQGAPEVTGAPDVHVEVPVDRPQSPCACGGDDVTVQVSLGTKVEATQTVRQQQRPATLHSRCRVKVEVEVRRGVEASYDNREIIHKGSVHTARGSGTSQAVAKPAEIVKEETHSHMPNFESNKTMKKSVDVMALQRGTVLGAGRRGQLGCGPGSVGLRSKRIVALRSWTLNMTEIVAQKIARNPDFTEIPALMLEEELRVHPRPGRGPLLLGAFATARSGASRGLIVTPLRWKNGPAHMVSDLRRGLTTKTFSLTEVNILPDRGCQGYSPQLVLVPSVHMVRKSHTVHTIHSTQTVHANHTIHIIHTIPSTLKCGQESAGGHFCHICRVLPVCGPSSSCTYTQGTRSSKCHHSLEDSGHETTQEKQAGVLSRTAQAQGLASGSALSEMETQVRECNEYRLPELNRAIICERIANGVMRTAKSIDNRSHRDLPSTTRFLQVRGSEDHEGIKNPVKPLTDVVENRGCSRVQAAAQHVLLVCEAGSGGREGPRARRLVEAETTEARCLLQGCGAWVTELGNDDKTTEVWCECRALGLAEPVRPVCVCGEMMEAKSAFRGLQPTGHRAPCARSPQILSVLNSAPLCVWTKGRMSTIAFYTAFADYRQVYFSSPAAFIQLCFAKSSARASCHRRPLAPGIYGEYLNINVEYIKVCFLMYGEWTEIQSMVLDHIPQHKGRCIPLTNNQDEICTVVAIFFVTWDYFMAKYESQIVQFLPPGQRLLDSHWFWLKWVIWACLILGVIFWLVFDTTKLGQQQLVSFSGLIMYIILTFLFSNHPTKFLLGLLILRTEPGFMAFDWLGKQVQTFLEYTDSGPSFVFGEKYKDHFFALKVLPIVVFFSTVMFMLYYLGLIHLYGDAMGVLMPGQLGKWDSADSSGLDFTAIQQNSPQKGEHSAEPSQHQPAGQMYQQMQGIAISSKTRGRGMPFRILHVCAKQGEDKLRHLIEQINKENHPVTSEKNVKTIVFCSLILSNNSAKPSVFNLDQRTIHG</sequence>
<keyword evidence="2" id="KW-1133">Transmembrane helix</keyword>
<feature type="compositionally biased region" description="Basic and acidic residues" evidence="1">
    <location>
        <begin position="1"/>
        <end position="26"/>
    </location>
</feature>
<dbReference type="EMBL" id="RWIC01001468">
    <property type="protein sequence ID" value="TKC35668.1"/>
    <property type="molecule type" value="Genomic_DNA"/>
</dbReference>
<dbReference type="PANTHER" id="PTHR10590">
    <property type="entry name" value="SODIUM/NUCLEOSIDE COTRANSPORTER"/>
    <property type="match status" value="1"/>
</dbReference>
<dbReference type="GO" id="GO:0015860">
    <property type="term" value="P:purine nucleoside transmembrane transport"/>
    <property type="evidence" value="ECO:0007669"/>
    <property type="project" value="TreeGrafter"/>
</dbReference>
<dbReference type="Proteomes" id="UP000308365">
    <property type="component" value="Unassembled WGS sequence"/>
</dbReference>
<evidence type="ECO:0000256" key="2">
    <source>
        <dbReference type="SAM" id="Phobius"/>
    </source>
</evidence>
<protein>
    <recommendedName>
        <fullName evidence="3">Concentrative nucleoside transporter N-terminal domain-containing protein</fullName>
    </recommendedName>
</protein>
<keyword evidence="2" id="KW-0472">Membrane</keyword>
<proteinExistence type="predicted"/>
<dbReference type="GO" id="GO:0015389">
    <property type="term" value="F:pyrimidine- and adenosine-specific:sodium symporter activity"/>
    <property type="evidence" value="ECO:0007669"/>
    <property type="project" value="TreeGrafter"/>
</dbReference>
<dbReference type="Pfam" id="PF01773">
    <property type="entry name" value="Nucleos_tra2_N"/>
    <property type="match status" value="1"/>
</dbReference>
<dbReference type="PANTHER" id="PTHR10590:SF4">
    <property type="entry name" value="SOLUTE CARRIER FAMILY 28 MEMBER 3"/>
    <property type="match status" value="1"/>
</dbReference>
<dbReference type="GO" id="GO:0015390">
    <property type="term" value="F:purine-specific nucleoside:sodium symporter activity"/>
    <property type="evidence" value="ECO:0007669"/>
    <property type="project" value="TreeGrafter"/>
</dbReference>
<dbReference type="GO" id="GO:0005886">
    <property type="term" value="C:plasma membrane"/>
    <property type="evidence" value="ECO:0007669"/>
    <property type="project" value="TreeGrafter"/>
</dbReference>
<dbReference type="InterPro" id="IPR002668">
    <property type="entry name" value="CNT_N_dom"/>
</dbReference>
<keyword evidence="2" id="KW-0812">Transmembrane</keyword>
<evidence type="ECO:0000259" key="3">
    <source>
        <dbReference type="Pfam" id="PF01773"/>
    </source>
</evidence>
<feature type="transmembrane region" description="Helical" evidence="2">
    <location>
        <begin position="804"/>
        <end position="823"/>
    </location>
</feature>
<evidence type="ECO:0000313" key="4">
    <source>
        <dbReference type="EMBL" id="TKC35668.1"/>
    </source>
</evidence>
<name>A0A4U1EHP8_MONMO</name>
<dbReference type="AlphaFoldDB" id="A0A4U1EHP8"/>
<feature type="non-terminal residue" evidence="4">
    <location>
        <position position="1066"/>
    </location>
</feature>
<evidence type="ECO:0000313" key="5">
    <source>
        <dbReference type="Proteomes" id="UP000308365"/>
    </source>
</evidence>
<feature type="transmembrane region" description="Helical" evidence="2">
    <location>
        <begin position="904"/>
        <end position="926"/>
    </location>
</feature>
<accession>A0A4U1EHP8</accession>
<feature type="region of interest" description="Disordered" evidence="1">
    <location>
        <begin position="1"/>
        <end position="32"/>
    </location>
</feature>
<reference evidence="5" key="1">
    <citation type="journal article" date="2019" name="IScience">
        <title>Narwhal Genome Reveals Long-Term Low Genetic Diversity despite Current Large Abundance Size.</title>
        <authorList>
            <person name="Westbury M.V."/>
            <person name="Petersen B."/>
            <person name="Garde E."/>
            <person name="Heide-Jorgensen M.P."/>
            <person name="Lorenzen E.D."/>
        </authorList>
    </citation>
    <scope>NUCLEOTIDE SEQUENCE [LARGE SCALE GENOMIC DNA]</scope>
</reference>
<dbReference type="InterPro" id="IPR008276">
    <property type="entry name" value="C_nuclsd_transpt"/>
</dbReference>
<feature type="region of interest" description="Disordered" evidence="1">
    <location>
        <begin position="46"/>
        <end position="90"/>
    </location>
</feature>
<comment type="caution">
    <text evidence="4">The sequence shown here is derived from an EMBL/GenBank/DDBJ whole genome shotgun (WGS) entry which is preliminary data.</text>
</comment>
<feature type="domain" description="Concentrative nucleoside transporter N-terminal" evidence="3">
    <location>
        <begin position="840"/>
        <end position="898"/>
    </location>
</feature>
<dbReference type="GO" id="GO:0015864">
    <property type="term" value="P:pyrimidine nucleoside transport"/>
    <property type="evidence" value="ECO:0007669"/>
    <property type="project" value="TreeGrafter"/>
</dbReference>
<organism evidence="4 5">
    <name type="scientific">Monodon monoceros</name>
    <name type="common">Narwhal</name>
    <name type="synonym">Ceratodon monodon</name>
    <dbReference type="NCBI Taxonomy" id="40151"/>
    <lineage>
        <taxon>Eukaryota</taxon>
        <taxon>Metazoa</taxon>
        <taxon>Chordata</taxon>
        <taxon>Craniata</taxon>
        <taxon>Vertebrata</taxon>
        <taxon>Euteleostomi</taxon>
        <taxon>Mammalia</taxon>
        <taxon>Eutheria</taxon>
        <taxon>Laurasiatheria</taxon>
        <taxon>Artiodactyla</taxon>
        <taxon>Whippomorpha</taxon>
        <taxon>Cetacea</taxon>
        <taxon>Odontoceti</taxon>
        <taxon>Monodontidae</taxon>
        <taxon>Monodon</taxon>
    </lineage>
</organism>
<feature type="non-terminal residue" evidence="4">
    <location>
        <position position="1"/>
    </location>
</feature>
<feature type="region of interest" description="Disordered" evidence="1">
    <location>
        <begin position="961"/>
        <end position="980"/>
    </location>
</feature>
<evidence type="ECO:0000256" key="1">
    <source>
        <dbReference type="SAM" id="MobiDB-lite"/>
    </source>
</evidence>
<feature type="compositionally biased region" description="Gly residues" evidence="1">
    <location>
        <begin position="51"/>
        <end position="68"/>
    </location>
</feature>
<gene>
    <name evidence="4" type="ORF">EI555_009339</name>
</gene>